<organism evidence="11 12">
    <name type="scientific">Campylobacter upsaliensis</name>
    <dbReference type="NCBI Taxonomy" id="28080"/>
    <lineage>
        <taxon>Bacteria</taxon>
        <taxon>Pseudomonadati</taxon>
        <taxon>Campylobacterota</taxon>
        <taxon>Epsilonproteobacteria</taxon>
        <taxon>Campylobacterales</taxon>
        <taxon>Campylobacteraceae</taxon>
        <taxon>Campylobacter</taxon>
    </lineage>
</organism>
<proteinExistence type="predicted"/>
<sequence>MKIFDTLNTFMLEKVKPLAFRFENQPHIVAIKNGFIVLLPFLIIGSFMMILLIPPYPEDTTSGFGQAWLALAKELSEPLWRVFQMSFNAISLFACASISFYLAKEYKITPLHTAVLSMMAFLLLCMPYQNSSADITYFGGKGLFVAIFIAFYVTELKRFILRCNLSIKMPKEIPVAVAQSFNTLIPILAVLLTIYPFALLIEHYFQASVPVVFEQFLAPVVQASDSLYTLLILTALIHLLWFFGINGALIFIQLWTPFLLVNLGENLKAFQAGEPLPFVITNGFWDFYVTHGGSGGLISLCILLVLFSKSKLCKNIGRVGIVPVCFSIAEPIIYGLPILLNPIFLVPLLLAPLVNGALAYFAHSLELVPAMVILVPWTTPAPIGAYIASGGSVSAAVLSVLLIILDALIYYPFFRLYDKICQEKEANGKEITQ</sequence>
<feature type="transmembrane region" description="Helical" evidence="9">
    <location>
        <begin position="135"/>
        <end position="154"/>
    </location>
</feature>
<keyword evidence="4 8" id="KW-0762">Sugar transport</keyword>
<gene>
    <name evidence="11" type="primary">gmuC</name>
    <name evidence="11" type="ORF">NCTC11541_00977</name>
</gene>
<dbReference type="InterPro" id="IPR051088">
    <property type="entry name" value="PTS_Sugar-EIIC/EIIB"/>
</dbReference>
<evidence type="ECO:0000256" key="7">
    <source>
        <dbReference type="ARBA" id="ARBA00023136"/>
    </source>
</evidence>
<keyword evidence="6 9" id="KW-1133">Transmembrane helix</keyword>
<dbReference type="NCBIfam" id="TIGR00410">
    <property type="entry name" value="lacE"/>
    <property type="match status" value="1"/>
</dbReference>
<feature type="transmembrane region" description="Helical" evidence="9">
    <location>
        <begin position="35"/>
        <end position="53"/>
    </location>
</feature>
<evidence type="ECO:0000256" key="5">
    <source>
        <dbReference type="ARBA" id="ARBA00022692"/>
    </source>
</evidence>
<dbReference type="InterPro" id="IPR004501">
    <property type="entry name" value="PTS_EIIC_3"/>
</dbReference>
<dbReference type="OrthoDB" id="5843984at2"/>
<evidence type="ECO:0000256" key="1">
    <source>
        <dbReference type="ARBA" id="ARBA00004651"/>
    </source>
</evidence>
<dbReference type="GO" id="GO:0005886">
    <property type="term" value="C:plasma membrane"/>
    <property type="evidence" value="ECO:0007669"/>
    <property type="project" value="UniProtKB-SubCell"/>
</dbReference>
<name>A0A448KNF8_CAMUP</name>
<reference evidence="11 12" key="1">
    <citation type="submission" date="2018-12" db="EMBL/GenBank/DDBJ databases">
        <authorList>
            <consortium name="Pathogen Informatics"/>
        </authorList>
    </citation>
    <scope>NUCLEOTIDE SEQUENCE [LARGE SCALE GENOMIC DNA]</scope>
    <source>
        <strain evidence="11 12">NCTC11541</strain>
    </source>
</reference>
<feature type="transmembrane region" description="Helical" evidence="9">
    <location>
        <begin position="82"/>
        <end position="103"/>
    </location>
</feature>
<evidence type="ECO:0000256" key="8">
    <source>
        <dbReference type="PIRNR" id="PIRNR006351"/>
    </source>
</evidence>
<dbReference type="EMBL" id="LR134372">
    <property type="protein sequence ID" value="VEG84940.1"/>
    <property type="molecule type" value="Genomic_DNA"/>
</dbReference>
<dbReference type="PANTHER" id="PTHR33989">
    <property type="match status" value="1"/>
</dbReference>
<dbReference type="InterPro" id="IPR003352">
    <property type="entry name" value="PTS_EIIC"/>
</dbReference>
<evidence type="ECO:0000256" key="9">
    <source>
        <dbReference type="SAM" id="Phobius"/>
    </source>
</evidence>
<feature type="transmembrane region" description="Helical" evidence="9">
    <location>
        <begin position="228"/>
        <end position="255"/>
    </location>
</feature>
<evidence type="ECO:0000256" key="4">
    <source>
        <dbReference type="ARBA" id="ARBA00022597"/>
    </source>
</evidence>
<dbReference type="GO" id="GO:0008982">
    <property type="term" value="F:protein-N(PI)-phosphohistidine-sugar phosphotransferase activity"/>
    <property type="evidence" value="ECO:0007669"/>
    <property type="project" value="UniProtKB-UniRule"/>
</dbReference>
<feature type="transmembrane region" description="Helical" evidence="9">
    <location>
        <begin position="319"/>
        <end position="337"/>
    </location>
</feature>
<comment type="subcellular location">
    <subcellularLocation>
        <location evidence="1">Cell membrane</location>
        <topology evidence="1">Multi-pass membrane protein</topology>
    </subcellularLocation>
</comment>
<feature type="transmembrane region" description="Helical" evidence="9">
    <location>
        <begin position="175"/>
        <end position="198"/>
    </location>
</feature>
<evidence type="ECO:0000256" key="2">
    <source>
        <dbReference type="ARBA" id="ARBA00022448"/>
    </source>
</evidence>
<feature type="transmembrane region" description="Helical" evidence="9">
    <location>
        <begin position="287"/>
        <end position="307"/>
    </location>
</feature>
<dbReference type="AlphaFoldDB" id="A0A448KNF8"/>
<dbReference type="PROSITE" id="PS51105">
    <property type="entry name" value="PTS_EIIC_TYPE_3"/>
    <property type="match status" value="1"/>
</dbReference>
<feature type="transmembrane region" description="Helical" evidence="9">
    <location>
        <begin position="393"/>
        <end position="414"/>
    </location>
</feature>
<keyword evidence="7 8" id="KW-0472">Membrane</keyword>
<evidence type="ECO:0000256" key="6">
    <source>
        <dbReference type="ARBA" id="ARBA00022989"/>
    </source>
</evidence>
<dbReference type="InterPro" id="IPR004796">
    <property type="entry name" value="PTS_IIC_cello"/>
</dbReference>
<dbReference type="PIRSF" id="PIRSF006351">
    <property type="entry name" value="PTS_EIIC-Cellobiose"/>
    <property type="match status" value="1"/>
</dbReference>
<protein>
    <recommendedName>
        <fullName evidence="8">Permease IIC component</fullName>
    </recommendedName>
</protein>
<dbReference type="RefSeq" id="WP_027303735.1">
    <property type="nucleotide sequence ID" value="NZ_CBCRZS010000004.1"/>
</dbReference>
<keyword evidence="2 8" id="KW-0813">Transport</keyword>
<keyword evidence="3 8" id="KW-1003">Cell membrane</keyword>
<dbReference type="Proteomes" id="UP000278157">
    <property type="component" value="Chromosome"/>
</dbReference>
<accession>A0A448KNF8</accession>
<evidence type="ECO:0000313" key="11">
    <source>
        <dbReference type="EMBL" id="VEG84940.1"/>
    </source>
</evidence>
<keyword evidence="5 9" id="KW-0812">Transmembrane</keyword>
<evidence type="ECO:0000256" key="3">
    <source>
        <dbReference type="ARBA" id="ARBA00022475"/>
    </source>
</evidence>
<dbReference type="GO" id="GO:0009401">
    <property type="term" value="P:phosphoenolpyruvate-dependent sugar phosphotransferase system"/>
    <property type="evidence" value="ECO:0007669"/>
    <property type="project" value="InterPro"/>
</dbReference>
<evidence type="ECO:0000259" key="10">
    <source>
        <dbReference type="PROSITE" id="PS51105"/>
    </source>
</evidence>
<feature type="transmembrane region" description="Helical" evidence="9">
    <location>
        <begin position="368"/>
        <end position="387"/>
    </location>
</feature>
<feature type="transmembrane region" description="Helical" evidence="9">
    <location>
        <begin position="110"/>
        <end position="129"/>
    </location>
</feature>
<dbReference type="PANTHER" id="PTHR33989:SF4">
    <property type="entry name" value="PTS SYSTEM N,N'-DIACETYLCHITOBIOSE-SPECIFIC EIIC COMPONENT"/>
    <property type="match status" value="1"/>
</dbReference>
<dbReference type="Pfam" id="PF02378">
    <property type="entry name" value="PTS_EIIC"/>
    <property type="match status" value="1"/>
</dbReference>
<feature type="domain" description="PTS EIIC type-3" evidence="10">
    <location>
        <begin position="11"/>
        <end position="413"/>
    </location>
</feature>
<evidence type="ECO:0000313" key="12">
    <source>
        <dbReference type="Proteomes" id="UP000278157"/>
    </source>
</evidence>
<comment type="function">
    <text evidence="8">The phosphoenolpyruvate-dependent sugar phosphotransferase system (PTS), a major carbohydrate active -transport system, catalyzes the phosphorylation of incoming sugar substrates concomitant with their translocation across the cell membrane.</text>
</comment>
<feature type="transmembrane region" description="Helical" evidence="9">
    <location>
        <begin position="343"/>
        <end position="361"/>
    </location>
</feature>